<evidence type="ECO:0000256" key="1">
    <source>
        <dbReference type="SAM" id="MobiDB-lite"/>
    </source>
</evidence>
<name>A0A3L6DHR7_MAIZE</name>
<reference evidence="2" key="1">
    <citation type="journal article" date="2018" name="Nat. Genet.">
        <title>Extensive intraspecific gene order and gene structural variations between Mo17 and other maize genomes.</title>
        <authorList>
            <person name="Sun S."/>
            <person name="Zhou Y."/>
            <person name="Chen J."/>
            <person name="Shi J."/>
            <person name="Zhao H."/>
            <person name="Zhao H."/>
            <person name="Song W."/>
            <person name="Zhang M."/>
            <person name="Cui Y."/>
            <person name="Dong X."/>
            <person name="Liu H."/>
            <person name="Ma X."/>
            <person name="Jiao Y."/>
            <person name="Wang B."/>
            <person name="Wei X."/>
            <person name="Stein J.C."/>
            <person name="Glaubitz J.C."/>
            <person name="Lu F."/>
            <person name="Yu G."/>
            <person name="Liang C."/>
            <person name="Fengler K."/>
            <person name="Li B."/>
            <person name="Rafalski A."/>
            <person name="Schnable P.S."/>
            <person name="Ware D.H."/>
            <person name="Buckler E.S."/>
            <person name="Lai J."/>
        </authorList>
    </citation>
    <scope>NUCLEOTIDE SEQUENCE [LARGE SCALE GENOMIC DNA]</scope>
    <source>
        <tissue evidence="2">Seedling</tissue>
    </source>
</reference>
<protein>
    <submittedName>
        <fullName evidence="2">Uncharacterized protein</fullName>
    </submittedName>
</protein>
<dbReference type="AlphaFoldDB" id="A0A3L6DHR7"/>
<accession>A0A3L6DHR7</accession>
<comment type="caution">
    <text evidence="2">The sequence shown here is derived from an EMBL/GenBank/DDBJ whole genome shotgun (WGS) entry which is preliminary data.</text>
</comment>
<feature type="region of interest" description="Disordered" evidence="1">
    <location>
        <begin position="1"/>
        <end position="35"/>
    </location>
</feature>
<evidence type="ECO:0000313" key="2">
    <source>
        <dbReference type="EMBL" id="PWZ08156.1"/>
    </source>
</evidence>
<organism evidence="2">
    <name type="scientific">Zea mays</name>
    <name type="common">Maize</name>
    <dbReference type="NCBI Taxonomy" id="4577"/>
    <lineage>
        <taxon>Eukaryota</taxon>
        <taxon>Viridiplantae</taxon>
        <taxon>Streptophyta</taxon>
        <taxon>Embryophyta</taxon>
        <taxon>Tracheophyta</taxon>
        <taxon>Spermatophyta</taxon>
        <taxon>Magnoliopsida</taxon>
        <taxon>Liliopsida</taxon>
        <taxon>Poales</taxon>
        <taxon>Poaceae</taxon>
        <taxon>PACMAD clade</taxon>
        <taxon>Panicoideae</taxon>
        <taxon>Andropogonodae</taxon>
        <taxon>Andropogoneae</taxon>
        <taxon>Tripsacinae</taxon>
        <taxon>Zea</taxon>
    </lineage>
</organism>
<proteinExistence type="predicted"/>
<gene>
    <name evidence="2" type="ORF">Zm00014a_040011</name>
</gene>
<sequence length="98" mass="10334">MQPAATTTNSSSLSSLTRGPRSGPSPPSLSRCSRSSCISPYIPVLECVVAYIIPPPESSISSEAKANACADGADDHQQLQLVEPNQRAEEWSLTAFSV</sequence>
<dbReference type="EMBL" id="NCVQ01000010">
    <property type="protein sequence ID" value="PWZ08156.1"/>
    <property type="molecule type" value="Genomic_DNA"/>
</dbReference>
<dbReference type="Proteomes" id="UP000251960">
    <property type="component" value="Chromosome 9"/>
</dbReference>